<gene>
    <name evidence="3" type="ORF">Sviol_40590</name>
</gene>
<proteinExistence type="predicted"/>
<feature type="signal peptide" evidence="2">
    <location>
        <begin position="1"/>
        <end position="31"/>
    </location>
</feature>
<organism evidence="3 4">
    <name type="scientific">Streptomyces violascens</name>
    <dbReference type="NCBI Taxonomy" id="67381"/>
    <lineage>
        <taxon>Bacteria</taxon>
        <taxon>Bacillati</taxon>
        <taxon>Actinomycetota</taxon>
        <taxon>Actinomycetes</taxon>
        <taxon>Kitasatosporales</taxon>
        <taxon>Streptomycetaceae</taxon>
        <taxon>Streptomyces</taxon>
    </lineage>
</organism>
<evidence type="ECO:0000256" key="2">
    <source>
        <dbReference type="SAM" id="SignalP"/>
    </source>
</evidence>
<feature type="region of interest" description="Disordered" evidence="1">
    <location>
        <begin position="30"/>
        <end position="146"/>
    </location>
</feature>
<comment type="caution">
    <text evidence="3">The sequence shown here is derived from an EMBL/GenBank/DDBJ whole genome shotgun (WGS) entry which is preliminary data.</text>
</comment>
<sequence>MSCRPPARPALAFGVTAVVWSLLLLMGPAQASPATDVRTPGTSAPERSQTANNGPASASPATHPQRPSDGPVRPTAPSAPASPEEPAEDPVGDVDDDGEEADENGPVPAPPTSQPPTPPRVPESGTATDEKADQERGGLLSKDTVGHALGKVMPGADDMVEKVPDWAWPLRAPLANVADPGTPVELEVATVADELQESYAPAA</sequence>
<feature type="compositionally biased region" description="Pro residues" evidence="1">
    <location>
        <begin position="107"/>
        <end position="121"/>
    </location>
</feature>
<dbReference type="EMBL" id="BNDY01000013">
    <property type="protein sequence ID" value="GHI39651.1"/>
    <property type="molecule type" value="Genomic_DNA"/>
</dbReference>
<feature type="chain" id="PRO_5046458900" description="Secreted protein" evidence="2">
    <location>
        <begin position="32"/>
        <end position="203"/>
    </location>
</feature>
<name>A0ABQ3QQV2_9ACTN</name>
<feature type="compositionally biased region" description="Acidic residues" evidence="1">
    <location>
        <begin position="85"/>
        <end position="103"/>
    </location>
</feature>
<accession>A0ABQ3QQV2</accession>
<keyword evidence="2" id="KW-0732">Signal</keyword>
<feature type="compositionally biased region" description="Polar residues" evidence="1">
    <location>
        <begin position="40"/>
        <end position="62"/>
    </location>
</feature>
<evidence type="ECO:0000313" key="4">
    <source>
        <dbReference type="Proteomes" id="UP001050808"/>
    </source>
</evidence>
<protein>
    <recommendedName>
        <fullName evidence="5">Secreted protein</fullName>
    </recommendedName>
</protein>
<evidence type="ECO:0000256" key="1">
    <source>
        <dbReference type="SAM" id="MobiDB-lite"/>
    </source>
</evidence>
<dbReference type="Proteomes" id="UP001050808">
    <property type="component" value="Unassembled WGS sequence"/>
</dbReference>
<keyword evidence="4" id="KW-1185">Reference proteome</keyword>
<reference evidence="3" key="1">
    <citation type="submission" date="2024-05" db="EMBL/GenBank/DDBJ databases">
        <title>Whole genome shotgun sequence of Streptomyces violascens NBRC 12920.</title>
        <authorList>
            <person name="Komaki H."/>
            <person name="Tamura T."/>
        </authorList>
    </citation>
    <scope>NUCLEOTIDE SEQUENCE</scope>
    <source>
        <strain evidence="3">NBRC 12920</strain>
    </source>
</reference>
<evidence type="ECO:0000313" key="3">
    <source>
        <dbReference type="EMBL" id="GHI39651.1"/>
    </source>
</evidence>
<evidence type="ECO:0008006" key="5">
    <source>
        <dbReference type="Google" id="ProtNLM"/>
    </source>
</evidence>